<comment type="caution">
    <text evidence="1">The sequence shown here is derived from an EMBL/GenBank/DDBJ whole genome shotgun (WGS) entry which is preliminary data.</text>
</comment>
<evidence type="ECO:0000313" key="1">
    <source>
        <dbReference type="EMBL" id="CAG9947747.1"/>
    </source>
</evidence>
<sequence length="441" mass="48306">MGVPYADPLWVSRGQSPYYQDKHVALRKKVRSFVDENILPYCEEWETSGSIPQEVGYGTTLRPLKMKRFSPGQVITKFAENGLMAASVFPLATEYMDDIQLPGGISPLEWDEFCDLIVMDEIARCGCLGVIWGLACGNIIGLPPVIRFGTPDQKRKFIPDVLKGKTRFCLGVTEPDAGSDVAGITTTATRQGNKYVINGAKKWITNAIWADYCTAAVRTGGPGQKGISAIVIPLTSAGITRKRLFNSGVSSSGSTYIEFDNVEVPIENLIGEENQGFRIIMSNFNHERTWLSCMALRLARVCIEDSFIYASRRETFGKKLLSNQIIRAKLANLGRELEAGQAYLEQLVYILAQSLRTTGVEPTGIGGLLASSKVLSCRVLEHAVREAQQIMGGVGYSKGGRGGRVEQISRDVRCMVVGGGSEEILTELSLNQEMKALDSKL</sequence>
<protein>
    <submittedName>
        <fullName evidence="1">Uncharacterized protein</fullName>
    </submittedName>
</protein>
<name>A0ACA9U4K0_BIOOC</name>
<evidence type="ECO:0000313" key="2">
    <source>
        <dbReference type="Proteomes" id="UP000836387"/>
    </source>
</evidence>
<keyword evidence="2" id="KW-1185">Reference proteome</keyword>
<accession>A0ACA9U4K0</accession>
<proteinExistence type="predicted"/>
<dbReference type="EMBL" id="CADEHS020000012">
    <property type="protein sequence ID" value="CAG9947747.1"/>
    <property type="molecule type" value="Genomic_DNA"/>
</dbReference>
<organism evidence="1 2">
    <name type="scientific">Clonostachys rosea f. rosea IK726</name>
    <dbReference type="NCBI Taxonomy" id="1349383"/>
    <lineage>
        <taxon>Eukaryota</taxon>
        <taxon>Fungi</taxon>
        <taxon>Dikarya</taxon>
        <taxon>Ascomycota</taxon>
        <taxon>Pezizomycotina</taxon>
        <taxon>Sordariomycetes</taxon>
        <taxon>Hypocreomycetidae</taxon>
        <taxon>Hypocreales</taxon>
        <taxon>Bionectriaceae</taxon>
        <taxon>Clonostachys</taxon>
    </lineage>
</organism>
<dbReference type="Proteomes" id="UP000836387">
    <property type="component" value="Unassembled WGS sequence"/>
</dbReference>
<reference evidence="1" key="1">
    <citation type="submission" date="2020-04" db="EMBL/GenBank/DDBJ databases">
        <authorList>
            <person name="Broberg M."/>
        </authorList>
    </citation>
    <scope>NUCLEOTIDE SEQUENCE</scope>
</reference>
<reference evidence="1" key="2">
    <citation type="submission" date="2021-10" db="EMBL/GenBank/DDBJ databases">
        <authorList>
            <person name="Piombo E."/>
        </authorList>
    </citation>
    <scope>NUCLEOTIDE SEQUENCE</scope>
</reference>
<gene>
    <name evidence="1" type="ORF">CRV2_00012924</name>
</gene>